<dbReference type="Pfam" id="PF16822">
    <property type="entry name" value="ALGX"/>
    <property type="match status" value="1"/>
</dbReference>
<keyword evidence="3" id="KW-0808">Transferase</keyword>
<name>A0A5B9VUA3_9BACT</name>
<accession>A0A5B9VUA3</accession>
<dbReference type="GO" id="GO:0042597">
    <property type="term" value="C:periplasmic space"/>
    <property type="evidence" value="ECO:0007669"/>
    <property type="project" value="UniProtKB-SubCell"/>
</dbReference>
<gene>
    <name evidence="9" type="ORF">OJF2_01190</name>
</gene>
<protein>
    <recommendedName>
        <fullName evidence="8">AlgX/AlgJ SGNH hydrolase-like domain-containing protein</fullName>
    </recommendedName>
</protein>
<keyword evidence="7" id="KW-0812">Transmembrane</keyword>
<comment type="pathway">
    <text evidence="2">Glycan biosynthesis; alginate biosynthesis.</text>
</comment>
<keyword evidence="5" id="KW-0574">Periplasm</keyword>
<keyword evidence="7" id="KW-0472">Membrane</keyword>
<sequence length="409" mass="46954">MAGDIHQARRDLKTRRPSQVYYKVETPARPARAADRLLVGVFLAAIWLPLAGLAFGLDSALVLDENRNLATCPSWSWDRDAMAAFPRQFDSYFNDQFGFRKRLIRWLSIAKAEAFGISSSERVVIGRDGWLFLAGEGEYDYYRATQLFSQAELERWAAMFQQRHDWLAQRGIRYLVVIPPNKSTIYPELMPRSVNRVRRRTRLDQLLAYLQGHTTVSVVDLREALLRAKAGDQLYHRTDSHWNTRGAHVGYQGIVDALSSWFPRLSPLPASAFQRVSSPVSGLDLANMLGLSDWFTETAFQLVPRAPLSARRAVASCWMPGPVHPFCMPFAMECDDQSLPRAVMFRDSFCSDLVPFLSEHFRRIVYAWKYTMDQELVERERPDVVIQELVERRLMMDIPGFREPNTPSS</sequence>
<dbReference type="Proteomes" id="UP000324233">
    <property type="component" value="Chromosome"/>
</dbReference>
<dbReference type="InterPro" id="IPR031811">
    <property type="entry name" value="ALGX/ALGJ_SGNH-like"/>
</dbReference>
<proteinExistence type="predicted"/>
<dbReference type="EMBL" id="CP042997">
    <property type="protein sequence ID" value="QEH31654.1"/>
    <property type="molecule type" value="Genomic_DNA"/>
</dbReference>
<dbReference type="UniPathway" id="UPA00286"/>
<evidence type="ECO:0000256" key="6">
    <source>
        <dbReference type="ARBA" id="ARBA00022841"/>
    </source>
</evidence>
<evidence type="ECO:0000256" key="5">
    <source>
        <dbReference type="ARBA" id="ARBA00022764"/>
    </source>
</evidence>
<keyword evidence="10" id="KW-1185">Reference proteome</keyword>
<dbReference type="AlphaFoldDB" id="A0A5B9VUA3"/>
<evidence type="ECO:0000256" key="7">
    <source>
        <dbReference type="SAM" id="Phobius"/>
    </source>
</evidence>
<organism evidence="9 10">
    <name type="scientific">Aquisphaera giovannonii</name>
    <dbReference type="NCBI Taxonomy" id="406548"/>
    <lineage>
        <taxon>Bacteria</taxon>
        <taxon>Pseudomonadati</taxon>
        <taxon>Planctomycetota</taxon>
        <taxon>Planctomycetia</taxon>
        <taxon>Isosphaerales</taxon>
        <taxon>Isosphaeraceae</taxon>
        <taxon>Aquisphaera</taxon>
    </lineage>
</organism>
<dbReference type="KEGG" id="agv:OJF2_01190"/>
<evidence type="ECO:0000256" key="3">
    <source>
        <dbReference type="ARBA" id="ARBA00022679"/>
    </source>
</evidence>
<evidence type="ECO:0000256" key="4">
    <source>
        <dbReference type="ARBA" id="ARBA00022729"/>
    </source>
</evidence>
<keyword evidence="4" id="KW-0732">Signal</keyword>
<reference evidence="9 10" key="1">
    <citation type="submission" date="2019-08" db="EMBL/GenBank/DDBJ databases">
        <title>Deep-cultivation of Planctomycetes and their phenomic and genomic characterization uncovers novel biology.</title>
        <authorList>
            <person name="Wiegand S."/>
            <person name="Jogler M."/>
            <person name="Boedeker C."/>
            <person name="Pinto D."/>
            <person name="Vollmers J."/>
            <person name="Rivas-Marin E."/>
            <person name="Kohn T."/>
            <person name="Peeters S.H."/>
            <person name="Heuer A."/>
            <person name="Rast P."/>
            <person name="Oberbeckmann S."/>
            <person name="Bunk B."/>
            <person name="Jeske O."/>
            <person name="Meyerdierks A."/>
            <person name="Storesund J.E."/>
            <person name="Kallscheuer N."/>
            <person name="Luecker S."/>
            <person name="Lage O.M."/>
            <person name="Pohl T."/>
            <person name="Merkel B.J."/>
            <person name="Hornburger P."/>
            <person name="Mueller R.-W."/>
            <person name="Bruemmer F."/>
            <person name="Labrenz M."/>
            <person name="Spormann A.M."/>
            <person name="Op den Camp H."/>
            <person name="Overmann J."/>
            <person name="Amann R."/>
            <person name="Jetten M.S.M."/>
            <person name="Mascher T."/>
            <person name="Medema M.H."/>
            <person name="Devos D.P."/>
            <person name="Kaster A.-K."/>
            <person name="Ovreas L."/>
            <person name="Rohde M."/>
            <person name="Galperin M.Y."/>
            <person name="Jogler C."/>
        </authorList>
    </citation>
    <scope>NUCLEOTIDE SEQUENCE [LARGE SCALE GENOMIC DNA]</scope>
    <source>
        <strain evidence="9 10">OJF2</strain>
    </source>
</reference>
<comment type="subcellular location">
    <subcellularLocation>
        <location evidence="1">Periplasm</location>
    </subcellularLocation>
</comment>
<dbReference type="CDD" id="cd14440">
    <property type="entry name" value="AlgX_N_like_3"/>
    <property type="match status" value="1"/>
</dbReference>
<feature type="transmembrane region" description="Helical" evidence="7">
    <location>
        <begin position="37"/>
        <end position="57"/>
    </location>
</feature>
<dbReference type="GO" id="GO:0016740">
    <property type="term" value="F:transferase activity"/>
    <property type="evidence" value="ECO:0007669"/>
    <property type="project" value="UniProtKB-KW"/>
</dbReference>
<keyword evidence="7" id="KW-1133">Transmembrane helix</keyword>
<dbReference type="GO" id="GO:0042121">
    <property type="term" value="P:alginic acid biosynthetic process"/>
    <property type="evidence" value="ECO:0007669"/>
    <property type="project" value="UniProtKB-UniPathway"/>
</dbReference>
<evidence type="ECO:0000259" key="8">
    <source>
        <dbReference type="Pfam" id="PF16822"/>
    </source>
</evidence>
<dbReference type="OrthoDB" id="278039at2"/>
<evidence type="ECO:0000313" key="9">
    <source>
        <dbReference type="EMBL" id="QEH31654.1"/>
    </source>
</evidence>
<evidence type="ECO:0000313" key="10">
    <source>
        <dbReference type="Proteomes" id="UP000324233"/>
    </source>
</evidence>
<keyword evidence="6" id="KW-0016">Alginate biosynthesis</keyword>
<evidence type="ECO:0000256" key="2">
    <source>
        <dbReference type="ARBA" id="ARBA00005182"/>
    </source>
</evidence>
<feature type="domain" description="AlgX/AlgJ SGNH hydrolase-like" evidence="8">
    <location>
        <begin position="123"/>
        <end position="305"/>
    </location>
</feature>
<evidence type="ECO:0000256" key="1">
    <source>
        <dbReference type="ARBA" id="ARBA00004418"/>
    </source>
</evidence>
<dbReference type="RefSeq" id="WP_148590284.1">
    <property type="nucleotide sequence ID" value="NZ_CP042997.1"/>
</dbReference>